<evidence type="ECO:0000256" key="4">
    <source>
        <dbReference type="ARBA" id="ARBA00023088"/>
    </source>
</evidence>
<keyword evidence="3" id="KW-0732">Signal</keyword>
<evidence type="ECO:0000256" key="3">
    <source>
        <dbReference type="ARBA" id="ARBA00022729"/>
    </source>
</evidence>
<evidence type="ECO:0000256" key="2">
    <source>
        <dbReference type="ARBA" id="ARBA00022525"/>
    </source>
</evidence>
<feature type="region of interest" description="Disordered" evidence="5">
    <location>
        <begin position="1012"/>
        <end position="1049"/>
    </location>
</feature>
<accession>A0A2Z5TXE4</accession>
<evidence type="ECO:0000256" key="5">
    <source>
        <dbReference type="SAM" id="MobiDB-lite"/>
    </source>
</evidence>
<keyword evidence="2" id="KW-0964">Secreted</keyword>
<feature type="compositionally biased region" description="Polar residues" evidence="5">
    <location>
        <begin position="1025"/>
        <end position="1040"/>
    </location>
</feature>
<dbReference type="KEGG" id="srq:SR187_7495"/>
<dbReference type="NCBIfam" id="TIGR01167">
    <property type="entry name" value="LPXTG_anchor"/>
    <property type="match status" value="1"/>
</dbReference>
<dbReference type="Proteomes" id="UP000269331">
    <property type="component" value="Chromosome"/>
</dbReference>
<feature type="domain" description="Gram-positive cocci surface proteins LPxTG" evidence="6">
    <location>
        <begin position="1047"/>
        <end position="1081"/>
    </location>
</feature>
<evidence type="ECO:0000259" key="6">
    <source>
        <dbReference type="PROSITE" id="PS50847"/>
    </source>
</evidence>
<dbReference type="OrthoDB" id="2237750at2"/>
<feature type="region of interest" description="Disordered" evidence="5">
    <location>
        <begin position="56"/>
        <end position="89"/>
    </location>
</feature>
<evidence type="ECO:0000313" key="7">
    <source>
        <dbReference type="EMBL" id="BBA93102.1"/>
    </source>
</evidence>
<sequence length="1081" mass="118587">MFFNKKNSQQKNWRMIKKGKFFCYGCTLLLAMGSSLILPSAEVAALTEDAAVETVKTATTEDELPTASTDQSLESDKLDKSDRTEPVLRSSNTTLESSTTNQIANVSAKIEVTPGLVGAASRTKATLNFDIVNPSSQGSPIVIEYKNVNTTISDGDLIYDNKVIGTVTSTVESNIPTDSKMTGAETLAPEDSLYKTIVTITLNNNADKYATDHLPISLKTTASTPQAVKALTANRSYEIPASISINGKEETTVTVPVRELVVRNLEVGDQTKVSAGYTITTVNGKVTARYRSVYIIPGTTGLQNGDILTISKGPTIPFDNDSAVIGSAYILQGGAEEMVPVGDSGVAYKQMTNSSVRLVLQSVDAKTTTYRVYGTLDPKYNSYEWTILGVLPKLNAQYDGYNGLKTFNDLHVTLTRKGETVYETFNASEGDRVNVNGTAVLVSTEGLSSVYTEYYLDGKPMPEVSRDLILSKVVKGIDYTARIKEFDNYEYVGPLEDSAPITGKSADTDLVVKLNYRAKIEESVDSKEVTRIIKYVNENGDEVAPSVTQKAVFNRKRMTNKVTGEKTYGNWETEKTVWEAVNTPVLENYTTTQTEIAEKTVSPDSTDSVETVTYLPTSSQTTENKTVSRTIKYVDRDGKEIAPSTTQTVNFTRTVSTNDVTGEKTYGNWETEKTVWEAVNTPVLENYTTTQTEIAEKTVSPDSTDSVETVTYLPTSSQTTENKTVSRTIKYVDRDGKEIAPSTTQTVNFTRTVSTNDVTGEKTYGNWETEKTVWEAVNTPVLENYTTTQTEIAEKTVSPDSTDSVETVTYLPTSSQTTENKTVSRTIKYVDRDGKEIAPSTTQTVNFTRTVSTNDVTGEKTYGNWETEKTVWEAVNTPVLENYTTTQTEIAEKTVSPDSTDSVETVTYLPTSSQTTENKTVSRTIKYVDRDGKEIAPSTTQTVNFTRTVSTNDVTGEKTYGNWETEKTVWEAVNTPVLENYTTTQTEIAKKTVSPDSTDSVETVTYTLTKAATAKSPTTEEETMPTGTVRQLTKSTTSESPLKLPQLPKTGDEVSNLSILGTTLLASCSFLLIKPKKRQED</sequence>
<protein>
    <recommendedName>
        <fullName evidence="6">Gram-positive cocci surface proteins LPxTG domain-containing protein</fullName>
    </recommendedName>
</protein>
<name>A0A2Z5TXE4_9STRE</name>
<gene>
    <name evidence="7" type="ORF">SR187_7495</name>
</gene>
<feature type="compositionally biased region" description="Basic and acidic residues" evidence="5">
    <location>
        <begin position="74"/>
        <end position="86"/>
    </location>
</feature>
<evidence type="ECO:0000313" key="8">
    <source>
        <dbReference type="Proteomes" id="UP000269331"/>
    </source>
</evidence>
<dbReference type="InterPro" id="IPR041495">
    <property type="entry name" value="Mub_B2"/>
</dbReference>
<dbReference type="Gene3D" id="2.60.40.4300">
    <property type="match status" value="5"/>
</dbReference>
<dbReference type="InterPro" id="IPR019931">
    <property type="entry name" value="LPXTG_anchor"/>
</dbReference>
<organism evidence="7 8">
    <name type="scientific">Streptococcus ruminantium</name>
    <dbReference type="NCBI Taxonomy" id="1917441"/>
    <lineage>
        <taxon>Bacteria</taxon>
        <taxon>Bacillati</taxon>
        <taxon>Bacillota</taxon>
        <taxon>Bacilli</taxon>
        <taxon>Lactobacillales</taxon>
        <taxon>Streptococcaceae</taxon>
        <taxon>Streptococcus</taxon>
    </lineage>
</organism>
<dbReference type="PROSITE" id="PS50847">
    <property type="entry name" value="GRAM_POS_ANCHORING"/>
    <property type="match status" value="1"/>
</dbReference>
<proteinExistence type="predicted"/>
<evidence type="ECO:0000256" key="1">
    <source>
        <dbReference type="ARBA" id="ARBA00022512"/>
    </source>
</evidence>
<reference evidence="7 8" key="1">
    <citation type="journal article" date="2018" name="Genome Biol. Evol.">
        <title>Complete Genome Sequence of Streptococcus ruminantium sp. nov. GUT-187T (=DSM 104980T =JCM 31869T), the Type Strain of S. ruminantium, and Comparison with Genome Sequences of Streptococcus suis Strains.</title>
        <authorList>
            <person name="Tohya M."/>
            <person name="Sekizaki T."/>
            <person name="Miyoshi-Akiyama T."/>
        </authorList>
    </citation>
    <scope>NUCLEOTIDE SEQUENCE [LARGE SCALE GENOMIC DNA]</scope>
    <source>
        <strain evidence="7 8">GUT187T</strain>
    </source>
</reference>
<dbReference type="GeneID" id="52230022"/>
<dbReference type="RefSeq" id="WP_120172012.1">
    <property type="nucleotide sequence ID" value="NZ_AP018400.1"/>
</dbReference>
<dbReference type="EMBL" id="AP018400">
    <property type="protein sequence ID" value="BBA93102.1"/>
    <property type="molecule type" value="Genomic_DNA"/>
</dbReference>
<dbReference type="Pfam" id="PF17966">
    <property type="entry name" value="Muc_B2"/>
    <property type="match status" value="5"/>
</dbReference>
<dbReference type="AlphaFoldDB" id="A0A2Z5TXE4"/>
<keyword evidence="4" id="KW-0572">Peptidoglycan-anchor</keyword>
<keyword evidence="1" id="KW-0134">Cell wall</keyword>